<reference evidence="3 4" key="1">
    <citation type="submission" date="2019-10" db="EMBL/GenBank/DDBJ databases">
        <title>Whole genome shotgun sequence of Streptomyces angustmyceticus NBRC 3934.</title>
        <authorList>
            <person name="Hosoyama A."/>
            <person name="Ichikawa N."/>
            <person name="Kimura A."/>
            <person name="Kitahashi Y."/>
            <person name="Komaki H."/>
            <person name="Uohara A."/>
        </authorList>
    </citation>
    <scope>NUCLEOTIDE SEQUENCE [LARGE SCALE GENOMIC DNA]</scope>
    <source>
        <strain evidence="3 4">NBRC 3934</strain>
    </source>
</reference>
<keyword evidence="2" id="KW-1133">Transmembrane helix</keyword>
<gene>
    <name evidence="3" type="ORF">San01_09660</name>
</gene>
<evidence type="ECO:0000313" key="3">
    <source>
        <dbReference type="EMBL" id="GES28479.1"/>
    </source>
</evidence>
<name>A0A5J4LAC2_9ACTN</name>
<dbReference type="RefSeq" id="WP_223659821.1">
    <property type="nucleotide sequence ID" value="NZ_BLAG01000005.1"/>
</dbReference>
<protein>
    <recommendedName>
        <fullName evidence="5">Integral membrane protein</fullName>
    </recommendedName>
</protein>
<accession>A0A5J4LAC2</accession>
<keyword evidence="2" id="KW-0472">Membrane</keyword>
<feature type="transmembrane region" description="Helical" evidence="2">
    <location>
        <begin position="74"/>
        <end position="97"/>
    </location>
</feature>
<dbReference type="Proteomes" id="UP000325598">
    <property type="component" value="Unassembled WGS sequence"/>
</dbReference>
<feature type="region of interest" description="Disordered" evidence="1">
    <location>
        <begin position="155"/>
        <end position="183"/>
    </location>
</feature>
<dbReference type="EMBL" id="BLAG01000005">
    <property type="protein sequence ID" value="GES28479.1"/>
    <property type="molecule type" value="Genomic_DNA"/>
</dbReference>
<evidence type="ECO:0000313" key="4">
    <source>
        <dbReference type="Proteomes" id="UP000325598"/>
    </source>
</evidence>
<evidence type="ECO:0000256" key="1">
    <source>
        <dbReference type="SAM" id="MobiDB-lite"/>
    </source>
</evidence>
<comment type="caution">
    <text evidence="3">The sequence shown here is derived from an EMBL/GenBank/DDBJ whole genome shotgun (WGS) entry which is preliminary data.</text>
</comment>
<dbReference type="AlphaFoldDB" id="A0A5J4LAC2"/>
<dbReference type="GeneID" id="96750961"/>
<sequence length="183" mass="20104">MDTHNLCQTPTTYRLLRLEYLLGLAVAAGFFVTHLGAVRWWVAVVLFAYIDVIGYLPGAVAFRRSRDGRIHRAYYVLYNLMHSLAFQGLVVAGWIWAAGPEWALLVIPIHLCGDRGLFGNFVKSFTVSFEPAAHPAVGAALRTFATVPWYALPPSDAAPSDAGPEKPPGPRRSSGRRPSEAVR</sequence>
<keyword evidence="2" id="KW-0812">Transmembrane</keyword>
<evidence type="ECO:0008006" key="5">
    <source>
        <dbReference type="Google" id="ProtNLM"/>
    </source>
</evidence>
<feature type="transmembrane region" description="Helical" evidence="2">
    <location>
        <begin position="20"/>
        <end position="37"/>
    </location>
</feature>
<evidence type="ECO:0000256" key="2">
    <source>
        <dbReference type="SAM" id="Phobius"/>
    </source>
</evidence>
<feature type="transmembrane region" description="Helical" evidence="2">
    <location>
        <begin position="43"/>
        <end position="62"/>
    </location>
</feature>
<keyword evidence="4" id="KW-1185">Reference proteome</keyword>
<organism evidence="3 4">
    <name type="scientific">Streptomyces angustmyceticus</name>
    <dbReference type="NCBI Taxonomy" id="285578"/>
    <lineage>
        <taxon>Bacteria</taxon>
        <taxon>Bacillati</taxon>
        <taxon>Actinomycetota</taxon>
        <taxon>Actinomycetes</taxon>
        <taxon>Kitasatosporales</taxon>
        <taxon>Streptomycetaceae</taxon>
        <taxon>Streptomyces</taxon>
    </lineage>
</organism>
<proteinExistence type="predicted"/>